<evidence type="ECO:0000313" key="3">
    <source>
        <dbReference type="Proteomes" id="UP000237347"/>
    </source>
</evidence>
<dbReference type="Proteomes" id="UP000237347">
    <property type="component" value="Unassembled WGS sequence"/>
</dbReference>
<name>A0AAW0K7C8_QUESU</name>
<dbReference type="PANTHER" id="PTHR15243:SF0">
    <property type="entry name" value="SERINE_THREONINE-PROTEIN KINASE 19"/>
    <property type="match status" value="1"/>
</dbReference>
<dbReference type="PANTHER" id="PTHR15243">
    <property type="entry name" value="SERINE/THREONINE-PROTEIN KINASE 19"/>
    <property type="match status" value="1"/>
</dbReference>
<organism evidence="2 3">
    <name type="scientific">Quercus suber</name>
    <name type="common">Cork oak</name>
    <dbReference type="NCBI Taxonomy" id="58331"/>
    <lineage>
        <taxon>Eukaryota</taxon>
        <taxon>Viridiplantae</taxon>
        <taxon>Streptophyta</taxon>
        <taxon>Embryophyta</taxon>
        <taxon>Tracheophyta</taxon>
        <taxon>Spermatophyta</taxon>
        <taxon>Magnoliopsida</taxon>
        <taxon>eudicotyledons</taxon>
        <taxon>Gunneridae</taxon>
        <taxon>Pentapetalae</taxon>
        <taxon>rosids</taxon>
        <taxon>fabids</taxon>
        <taxon>Fagales</taxon>
        <taxon>Fagaceae</taxon>
        <taxon>Quercus</taxon>
    </lineage>
</organism>
<protein>
    <submittedName>
        <fullName evidence="2">Uncharacterized protein</fullName>
    </submittedName>
</protein>
<dbReference type="EMBL" id="PKMF04000383">
    <property type="protein sequence ID" value="KAK7834713.1"/>
    <property type="molecule type" value="Genomic_DNA"/>
</dbReference>
<proteinExistence type="inferred from homology"/>
<evidence type="ECO:0000313" key="2">
    <source>
        <dbReference type="EMBL" id="KAK7834713.1"/>
    </source>
</evidence>
<evidence type="ECO:0000256" key="1">
    <source>
        <dbReference type="ARBA" id="ARBA00093458"/>
    </source>
</evidence>
<sequence>MMLASMEKKRLWFSPLDMRFHLRDLIGSGIAHWSRNLADTIAKRCFSQGYWFAILNISSALKGLSQGRKEVLSFLNRRRYKEMMLASMEKKCLRFSPLDMRFDLRDLIGSGHLKTI</sequence>
<comment type="similarity">
    <text evidence="1">Belongs to the STK19 family.</text>
</comment>
<dbReference type="InterPro" id="IPR018865">
    <property type="entry name" value="STK19-like"/>
</dbReference>
<reference evidence="2 3" key="1">
    <citation type="journal article" date="2018" name="Sci. Data">
        <title>The draft genome sequence of cork oak.</title>
        <authorList>
            <person name="Ramos A.M."/>
            <person name="Usie A."/>
            <person name="Barbosa P."/>
            <person name="Barros P.M."/>
            <person name="Capote T."/>
            <person name="Chaves I."/>
            <person name="Simoes F."/>
            <person name="Abreu I."/>
            <person name="Carrasquinho I."/>
            <person name="Faro C."/>
            <person name="Guimaraes J.B."/>
            <person name="Mendonca D."/>
            <person name="Nobrega F."/>
            <person name="Rodrigues L."/>
            <person name="Saibo N.J.M."/>
            <person name="Varela M.C."/>
            <person name="Egas C."/>
            <person name="Matos J."/>
            <person name="Miguel C.M."/>
            <person name="Oliveira M.M."/>
            <person name="Ricardo C.P."/>
            <person name="Goncalves S."/>
        </authorList>
    </citation>
    <scope>NUCLEOTIDE SEQUENCE [LARGE SCALE GENOMIC DNA]</scope>
    <source>
        <strain evidence="3">cv. HL8</strain>
    </source>
</reference>
<comment type="caution">
    <text evidence="2">The sequence shown here is derived from an EMBL/GenBank/DDBJ whole genome shotgun (WGS) entry which is preliminary data.</text>
</comment>
<dbReference type="Pfam" id="PF10494">
    <property type="entry name" value="Stk19"/>
    <property type="match status" value="1"/>
</dbReference>
<keyword evidence="3" id="KW-1185">Reference proteome</keyword>
<gene>
    <name evidence="2" type="ORF">CFP56_024175</name>
</gene>
<accession>A0AAW0K7C8</accession>
<dbReference type="AlphaFoldDB" id="A0AAW0K7C8"/>